<dbReference type="EMBL" id="CP025958">
    <property type="protein sequence ID" value="AWM36438.1"/>
    <property type="molecule type" value="Genomic_DNA"/>
</dbReference>
<evidence type="ECO:0000313" key="2">
    <source>
        <dbReference type="Proteomes" id="UP000245802"/>
    </source>
</evidence>
<organism evidence="1 2">
    <name type="scientific">Gemmata obscuriglobus</name>
    <dbReference type="NCBI Taxonomy" id="114"/>
    <lineage>
        <taxon>Bacteria</taxon>
        <taxon>Pseudomonadati</taxon>
        <taxon>Planctomycetota</taxon>
        <taxon>Planctomycetia</taxon>
        <taxon>Gemmatales</taxon>
        <taxon>Gemmataceae</taxon>
        <taxon>Gemmata</taxon>
    </lineage>
</organism>
<dbReference type="Proteomes" id="UP000245802">
    <property type="component" value="Chromosome"/>
</dbReference>
<accession>A0A2Z3GT43</accession>
<name>A0A2Z3GT43_9BACT</name>
<dbReference type="AlphaFoldDB" id="A0A2Z3GT43"/>
<keyword evidence="2" id="KW-1185">Reference proteome</keyword>
<evidence type="ECO:0000313" key="1">
    <source>
        <dbReference type="EMBL" id="AWM36438.1"/>
    </source>
</evidence>
<dbReference type="RefSeq" id="WP_010044449.1">
    <property type="nucleotide sequence ID" value="NZ_CP025958.1"/>
</dbReference>
<reference evidence="1 2" key="1">
    <citation type="submission" date="2018-01" db="EMBL/GenBank/DDBJ databases">
        <title>G. obscuriglobus.</title>
        <authorList>
            <person name="Franke J."/>
            <person name="Blomberg W."/>
            <person name="Selmecki A."/>
        </authorList>
    </citation>
    <scope>NUCLEOTIDE SEQUENCE [LARGE SCALE GENOMIC DNA]</scope>
    <source>
        <strain evidence="1 2">DSM 5831</strain>
    </source>
</reference>
<dbReference type="InterPro" id="IPR037883">
    <property type="entry name" value="Knr4/Smi1-like_sf"/>
</dbReference>
<evidence type="ECO:0008006" key="3">
    <source>
        <dbReference type="Google" id="ProtNLM"/>
    </source>
</evidence>
<protein>
    <recommendedName>
        <fullName evidence="3">SMI1/KNR4 family protein</fullName>
    </recommendedName>
</protein>
<dbReference type="SUPFAM" id="SSF160631">
    <property type="entry name" value="SMI1/KNR4-like"/>
    <property type="match status" value="1"/>
</dbReference>
<gene>
    <name evidence="1" type="ORF">C1280_04990</name>
</gene>
<dbReference type="OrthoDB" id="264195at2"/>
<proteinExistence type="predicted"/>
<dbReference type="PANTHER" id="PTHR32011:SF2">
    <property type="entry name" value="OS08G0472400 PROTEIN"/>
    <property type="match status" value="1"/>
</dbReference>
<sequence>MDWSAEHALFRNWGVELAPGLTTAELARAEERVGCRFPPDLRSFLQTGLPTGRGWPDWRNPESEYIAYRLAWPEQQMLFDIERNKWWPPVWGPRPPALAEAFAVGCERLRSEPKLIPVFGHRFLPAEPDEAGNPVISMYQMVDSVYYGRDLHTYFARENDPFIREPLGAVRKIRFWSSVIEEWYNVRVPPPV</sequence>
<dbReference type="PANTHER" id="PTHR32011">
    <property type="entry name" value="OS08G0472400 PROTEIN"/>
    <property type="match status" value="1"/>
</dbReference>
<dbReference type="KEGG" id="gog:C1280_04990"/>